<dbReference type="Gene3D" id="3.40.50.300">
    <property type="entry name" value="P-loop containing nucleotide triphosphate hydrolases"/>
    <property type="match status" value="1"/>
</dbReference>
<reference evidence="11" key="1">
    <citation type="journal article" date="2014" name="Front. Microbiol.">
        <title>High frequency of phylogenetically diverse reductive dehalogenase-homologous genes in deep subseafloor sedimentary metagenomes.</title>
        <authorList>
            <person name="Kawai M."/>
            <person name="Futagami T."/>
            <person name="Toyoda A."/>
            <person name="Takaki Y."/>
            <person name="Nishi S."/>
            <person name="Hori S."/>
            <person name="Arai W."/>
            <person name="Tsubouchi T."/>
            <person name="Morono Y."/>
            <person name="Uchiyama I."/>
            <person name="Ito T."/>
            <person name="Fujiyama A."/>
            <person name="Inagaki F."/>
            <person name="Takami H."/>
        </authorList>
    </citation>
    <scope>NUCLEOTIDE SEQUENCE</scope>
    <source>
        <strain evidence="11">Expedition CK06-06</strain>
    </source>
</reference>
<dbReference type="Pfam" id="PF01043">
    <property type="entry name" value="SecA_PP_bind"/>
    <property type="match status" value="1"/>
</dbReference>
<dbReference type="GO" id="GO:0031522">
    <property type="term" value="C:cell envelope Sec protein transport complex"/>
    <property type="evidence" value="ECO:0007669"/>
    <property type="project" value="TreeGrafter"/>
</dbReference>
<evidence type="ECO:0000259" key="10">
    <source>
        <dbReference type="PROSITE" id="PS51196"/>
    </source>
</evidence>
<dbReference type="AlphaFoldDB" id="X0WSR8"/>
<name>X0WSR8_9ZZZZ</name>
<dbReference type="FunFam" id="3.40.50.300:FF:000429">
    <property type="entry name" value="Preprotein translocase subunit SecA"/>
    <property type="match status" value="1"/>
</dbReference>
<evidence type="ECO:0000259" key="9">
    <source>
        <dbReference type="PROSITE" id="PS51194"/>
    </source>
</evidence>
<dbReference type="SUPFAM" id="SSF52540">
    <property type="entry name" value="P-loop containing nucleoside triphosphate hydrolases"/>
    <property type="match status" value="1"/>
</dbReference>
<evidence type="ECO:0000256" key="5">
    <source>
        <dbReference type="ARBA" id="ARBA00022927"/>
    </source>
</evidence>
<dbReference type="GO" id="GO:0017038">
    <property type="term" value="P:protein import"/>
    <property type="evidence" value="ECO:0007669"/>
    <property type="project" value="InterPro"/>
</dbReference>
<evidence type="ECO:0000256" key="6">
    <source>
        <dbReference type="ARBA" id="ARBA00022967"/>
    </source>
</evidence>
<dbReference type="InterPro" id="IPR001650">
    <property type="entry name" value="Helicase_C-like"/>
</dbReference>
<proteinExistence type="predicted"/>
<evidence type="ECO:0000256" key="7">
    <source>
        <dbReference type="ARBA" id="ARBA00023010"/>
    </source>
</evidence>
<dbReference type="InterPro" id="IPR014018">
    <property type="entry name" value="SecA_motor_DEAD"/>
</dbReference>
<dbReference type="PROSITE" id="PS51196">
    <property type="entry name" value="SECA_MOTOR_DEAD"/>
    <property type="match status" value="1"/>
</dbReference>
<keyword evidence="1" id="KW-0813">Transport</keyword>
<keyword evidence="3" id="KW-0547">Nucleotide-binding</keyword>
<dbReference type="SMART" id="SM00957">
    <property type="entry name" value="SecA_DEAD"/>
    <property type="match status" value="1"/>
</dbReference>
<keyword evidence="7" id="KW-0811">Translocation</keyword>
<keyword evidence="8" id="KW-0472">Membrane</keyword>
<keyword evidence="2" id="KW-0963">Cytoplasm</keyword>
<dbReference type="InterPro" id="IPR000185">
    <property type="entry name" value="SecA"/>
</dbReference>
<dbReference type="Gene3D" id="3.90.1440.10">
    <property type="entry name" value="SecA, preprotein cross-linking domain"/>
    <property type="match status" value="1"/>
</dbReference>
<gene>
    <name evidence="11" type="ORF">S01H1_48050</name>
</gene>
<feature type="domain" description="Helicase C-terminal" evidence="9">
    <location>
        <begin position="147"/>
        <end position="262"/>
    </location>
</feature>
<dbReference type="PROSITE" id="PS01312">
    <property type="entry name" value="SECA"/>
    <property type="match status" value="1"/>
</dbReference>
<dbReference type="GO" id="GO:0005829">
    <property type="term" value="C:cytosol"/>
    <property type="evidence" value="ECO:0007669"/>
    <property type="project" value="TreeGrafter"/>
</dbReference>
<dbReference type="EMBL" id="BARS01030843">
    <property type="protein sequence ID" value="GAG26257.1"/>
    <property type="molecule type" value="Genomic_DNA"/>
</dbReference>
<dbReference type="PRINTS" id="PR00906">
    <property type="entry name" value="SECA"/>
</dbReference>
<evidence type="ECO:0000256" key="3">
    <source>
        <dbReference type="ARBA" id="ARBA00022741"/>
    </source>
</evidence>
<evidence type="ECO:0000313" key="11">
    <source>
        <dbReference type="EMBL" id="GAG26257.1"/>
    </source>
</evidence>
<dbReference type="InterPro" id="IPR027417">
    <property type="entry name" value="P-loop_NTPase"/>
</dbReference>
<evidence type="ECO:0000256" key="8">
    <source>
        <dbReference type="ARBA" id="ARBA00023136"/>
    </source>
</evidence>
<dbReference type="SMART" id="SM00958">
    <property type="entry name" value="SecA_PP_bind"/>
    <property type="match status" value="1"/>
</dbReference>
<dbReference type="CDD" id="cd18803">
    <property type="entry name" value="SF2_C_secA"/>
    <property type="match status" value="1"/>
</dbReference>
<organism evidence="11">
    <name type="scientific">marine sediment metagenome</name>
    <dbReference type="NCBI Taxonomy" id="412755"/>
    <lineage>
        <taxon>unclassified sequences</taxon>
        <taxon>metagenomes</taxon>
        <taxon>ecological metagenomes</taxon>
    </lineage>
</organism>
<dbReference type="GO" id="GO:0005524">
    <property type="term" value="F:ATP binding"/>
    <property type="evidence" value="ECO:0007669"/>
    <property type="project" value="UniProtKB-KW"/>
</dbReference>
<dbReference type="Pfam" id="PF21090">
    <property type="entry name" value="P-loop_SecA"/>
    <property type="match status" value="2"/>
</dbReference>
<comment type="caution">
    <text evidence="11">The sequence shown here is derived from an EMBL/GenBank/DDBJ whole genome shotgun (WGS) entry which is preliminary data.</text>
</comment>
<dbReference type="GO" id="GO:0006886">
    <property type="term" value="P:intracellular protein transport"/>
    <property type="evidence" value="ECO:0007669"/>
    <property type="project" value="InterPro"/>
</dbReference>
<dbReference type="GO" id="GO:0043952">
    <property type="term" value="P:protein transport by the Sec complex"/>
    <property type="evidence" value="ECO:0007669"/>
    <property type="project" value="TreeGrafter"/>
</dbReference>
<dbReference type="InterPro" id="IPR011130">
    <property type="entry name" value="SecA_preprotein_X-link_dom"/>
</dbReference>
<dbReference type="GO" id="GO:0006605">
    <property type="term" value="P:protein targeting"/>
    <property type="evidence" value="ECO:0007669"/>
    <property type="project" value="InterPro"/>
</dbReference>
<feature type="non-terminal residue" evidence="11">
    <location>
        <position position="262"/>
    </location>
</feature>
<accession>X0WSR8</accession>
<dbReference type="InterPro" id="IPR044722">
    <property type="entry name" value="SecA_SF2_C"/>
</dbReference>
<dbReference type="InterPro" id="IPR020937">
    <property type="entry name" value="SecA_CS"/>
</dbReference>
<dbReference type="GO" id="GO:0005886">
    <property type="term" value="C:plasma membrane"/>
    <property type="evidence" value="ECO:0007669"/>
    <property type="project" value="TreeGrafter"/>
</dbReference>
<dbReference type="PANTHER" id="PTHR30612">
    <property type="entry name" value="SECA INNER MEMBRANE COMPONENT OF SEC PROTEIN SECRETION SYSTEM"/>
    <property type="match status" value="1"/>
</dbReference>
<keyword evidence="4" id="KW-0067">ATP-binding</keyword>
<feature type="domain" description="SecA family profile" evidence="10">
    <location>
        <begin position="1"/>
        <end position="262"/>
    </location>
</feature>
<evidence type="ECO:0000256" key="4">
    <source>
        <dbReference type="ARBA" id="ARBA00022840"/>
    </source>
</evidence>
<dbReference type="InterPro" id="IPR011115">
    <property type="entry name" value="SecA_DEAD"/>
</dbReference>
<feature type="non-terminal residue" evidence="11">
    <location>
        <position position="1"/>
    </location>
</feature>
<dbReference type="PANTHER" id="PTHR30612:SF0">
    <property type="entry name" value="CHLOROPLAST PROTEIN-TRANSPORTING ATPASE"/>
    <property type="match status" value="1"/>
</dbReference>
<keyword evidence="5" id="KW-0653">Protein transport</keyword>
<dbReference type="SUPFAM" id="SSF81767">
    <property type="entry name" value="Pre-protein crosslinking domain of SecA"/>
    <property type="match status" value="1"/>
</dbReference>
<protein>
    <submittedName>
        <fullName evidence="11">Uncharacterized protein</fullName>
    </submittedName>
</protein>
<dbReference type="PROSITE" id="PS51194">
    <property type="entry name" value="HELICASE_CTER"/>
    <property type="match status" value="1"/>
</dbReference>
<keyword evidence="6" id="KW-1278">Translocase</keyword>
<evidence type="ECO:0000256" key="1">
    <source>
        <dbReference type="ARBA" id="ARBA00022448"/>
    </source>
</evidence>
<sequence>EKSERLREIEDKYMHSSEVLHATQQLIKAYWLFEKDVQYVIKDDQVVIVDEFTGRMMPGRRWSDGLHQAVEAKEGVSVAEENQTLATVTFQNFFRMYEKLSGMTGTADTEAAEFNSTYGLDVMVIPTNQKMIRNNFPDAIYKSEREKFKAVVDEIGELYKKGQPVLVGTITIEKSEMLSKMLNRAGIPHSVLNAKHHKKEAEIIAQAGQPKTVTISTNMAGRGTDIVLGDGVIDLDGLHILGTERHESRRIDNQLRGKVGPT</sequence>
<dbReference type="InterPro" id="IPR036670">
    <property type="entry name" value="SecA_X-link_sf"/>
</dbReference>
<evidence type="ECO:0000256" key="2">
    <source>
        <dbReference type="ARBA" id="ARBA00022490"/>
    </source>
</evidence>